<organism evidence="2 3">
    <name type="scientific">Dactylonectria estremocensis</name>
    <dbReference type="NCBI Taxonomy" id="1079267"/>
    <lineage>
        <taxon>Eukaryota</taxon>
        <taxon>Fungi</taxon>
        <taxon>Dikarya</taxon>
        <taxon>Ascomycota</taxon>
        <taxon>Pezizomycotina</taxon>
        <taxon>Sordariomycetes</taxon>
        <taxon>Hypocreomycetidae</taxon>
        <taxon>Hypocreales</taxon>
        <taxon>Nectriaceae</taxon>
        <taxon>Dactylonectria</taxon>
    </lineage>
</organism>
<proteinExistence type="predicted"/>
<feature type="compositionally biased region" description="Basic and acidic residues" evidence="1">
    <location>
        <begin position="373"/>
        <end position="386"/>
    </location>
</feature>
<evidence type="ECO:0008006" key="4">
    <source>
        <dbReference type="Google" id="ProtNLM"/>
    </source>
</evidence>
<name>A0A9P9JE49_9HYPO</name>
<feature type="compositionally biased region" description="Basic and acidic residues" evidence="1">
    <location>
        <begin position="646"/>
        <end position="658"/>
    </location>
</feature>
<feature type="compositionally biased region" description="Low complexity" evidence="1">
    <location>
        <begin position="342"/>
        <end position="351"/>
    </location>
</feature>
<protein>
    <recommendedName>
        <fullName evidence="4">Histidine kinase group protein</fullName>
    </recommendedName>
</protein>
<feature type="compositionally biased region" description="Polar residues" evidence="1">
    <location>
        <begin position="18"/>
        <end position="28"/>
    </location>
</feature>
<dbReference type="AlphaFoldDB" id="A0A9P9JE49"/>
<evidence type="ECO:0000256" key="1">
    <source>
        <dbReference type="SAM" id="MobiDB-lite"/>
    </source>
</evidence>
<dbReference type="OrthoDB" id="420046at2759"/>
<feature type="region of interest" description="Disordered" evidence="1">
    <location>
        <begin position="342"/>
        <end position="386"/>
    </location>
</feature>
<evidence type="ECO:0000313" key="3">
    <source>
        <dbReference type="Proteomes" id="UP000717696"/>
    </source>
</evidence>
<feature type="region of interest" description="Disordered" evidence="1">
    <location>
        <begin position="615"/>
        <end position="658"/>
    </location>
</feature>
<accession>A0A9P9JE49</accession>
<feature type="compositionally biased region" description="Polar residues" evidence="1">
    <location>
        <begin position="629"/>
        <end position="639"/>
    </location>
</feature>
<dbReference type="EMBL" id="JAGMUU010000001">
    <property type="protein sequence ID" value="KAH7163119.1"/>
    <property type="molecule type" value="Genomic_DNA"/>
</dbReference>
<gene>
    <name evidence="2" type="ORF">B0J13DRAFT_634323</name>
</gene>
<comment type="caution">
    <text evidence="2">The sequence shown here is derived from an EMBL/GenBank/DDBJ whole genome shotgun (WGS) entry which is preliminary data.</text>
</comment>
<sequence length="756" mass="82887">MAKTKNKQATGDEEQLAQVGSPSTSTRAIPQAPVPITTNSAGSNRRPRLPKPNPPASLPAASIAICRNKHWRFISSFIGPWIQMPIEILETVANINYNHPRPRPNDPALLFDLVKIRRLIDEATNLAVRAAGDIASPILTSVNGGLPVAGTGGHGGKLSRERRFRMREQASQKLGRAYRLDEIACSVATMQGASPLEEVGGLVLHRNPDDPDAKYVHFFHEKIPTRQLVTSTSLQPLMDIISERPTEVEVLRTRATVKAFKNDCEGAAQDLTLALSIYRSHLQPHSPTNKDLRLQEQQRTGRRTRDIILAEKDRPSSLEGQFLFQRATTYLALACQHVAGSVSSSNNANDNAESRKPDENIPPTPKDVNSPVLDKESQRKQAESRKLVKTYAKRALRDYLAFIAQFDYAPHQPVLISKAYNDRVSLVAHGARNARPSEFLLLKERHVYYPLSDLFAAVPPSDLPPFPPNDLTPTGTTSATMTTTTTTTPPDEMTCECVTYHPLLSDALHALLLCHCLNQTSAKELLRHAHMVARLVRLMDGYPVFQECRSSARSDWIGVIRQTENWLQLSDPWEVLCEPAPLPIFDLYAPPPPPPPGPNSDRAASAVAAILNQGPIDTAKSNDPENTKGKTGQQSTQAPSGAPKRGRGDKGSHTMAHEHSAHACAHTCAHAEAELTRASVAAWESMAQPAAAAHRCPKPKQYPGLQDRSATVARWVREAPIVTGMAKRKKRVKKPGQGETQGGAKLALDIEEPLRS</sequence>
<feature type="region of interest" description="Disordered" evidence="1">
    <location>
        <begin position="282"/>
        <end position="305"/>
    </location>
</feature>
<keyword evidence="3" id="KW-1185">Reference proteome</keyword>
<feature type="region of interest" description="Disordered" evidence="1">
    <location>
        <begin position="725"/>
        <end position="756"/>
    </location>
</feature>
<reference evidence="2" key="1">
    <citation type="journal article" date="2021" name="Nat. Commun.">
        <title>Genetic determinants of endophytism in the Arabidopsis root mycobiome.</title>
        <authorList>
            <person name="Mesny F."/>
            <person name="Miyauchi S."/>
            <person name="Thiergart T."/>
            <person name="Pickel B."/>
            <person name="Atanasova L."/>
            <person name="Karlsson M."/>
            <person name="Huettel B."/>
            <person name="Barry K.W."/>
            <person name="Haridas S."/>
            <person name="Chen C."/>
            <person name="Bauer D."/>
            <person name="Andreopoulos W."/>
            <person name="Pangilinan J."/>
            <person name="LaButti K."/>
            <person name="Riley R."/>
            <person name="Lipzen A."/>
            <person name="Clum A."/>
            <person name="Drula E."/>
            <person name="Henrissat B."/>
            <person name="Kohler A."/>
            <person name="Grigoriev I.V."/>
            <person name="Martin F.M."/>
            <person name="Hacquard S."/>
        </authorList>
    </citation>
    <scope>NUCLEOTIDE SEQUENCE</scope>
    <source>
        <strain evidence="2">MPI-CAGE-AT-0021</strain>
    </source>
</reference>
<evidence type="ECO:0000313" key="2">
    <source>
        <dbReference type="EMBL" id="KAH7163119.1"/>
    </source>
</evidence>
<feature type="region of interest" description="Disordered" evidence="1">
    <location>
        <begin position="1"/>
        <end position="56"/>
    </location>
</feature>
<dbReference type="Proteomes" id="UP000717696">
    <property type="component" value="Unassembled WGS sequence"/>
</dbReference>